<organism evidence="11 12">
    <name type="scientific">Halocaridina rubra</name>
    <name type="common">Hawaiian red shrimp</name>
    <dbReference type="NCBI Taxonomy" id="373956"/>
    <lineage>
        <taxon>Eukaryota</taxon>
        <taxon>Metazoa</taxon>
        <taxon>Ecdysozoa</taxon>
        <taxon>Arthropoda</taxon>
        <taxon>Crustacea</taxon>
        <taxon>Multicrustacea</taxon>
        <taxon>Malacostraca</taxon>
        <taxon>Eumalacostraca</taxon>
        <taxon>Eucarida</taxon>
        <taxon>Decapoda</taxon>
        <taxon>Pleocyemata</taxon>
        <taxon>Caridea</taxon>
        <taxon>Atyoidea</taxon>
        <taxon>Atyidae</taxon>
        <taxon>Halocaridina</taxon>
    </lineage>
</organism>
<evidence type="ECO:0000313" key="11">
    <source>
        <dbReference type="EMBL" id="KAK7081483.1"/>
    </source>
</evidence>
<dbReference type="FunFam" id="3.30.160.60:FF:000630">
    <property type="entry name" value="Zinc finger protein 180"/>
    <property type="match status" value="1"/>
</dbReference>
<dbReference type="EMBL" id="JAXCGZ010004798">
    <property type="protein sequence ID" value="KAK7081483.1"/>
    <property type="molecule type" value="Genomic_DNA"/>
</dbReference>
<evidence type="ECO:0000256" key="3">
    <source>
        <dbReference type="ARBA" id="ARBA00022737"/>
    </source>
</evidence>
<feature type="domain" description="C2H2-type" evidence="10">
    <location>
        <begin position="170"/>
        <end position="197"/>
    </location>
</feature>
<keyword evidence="6" id="KW-0805">Transcription regulation</keyword>
<keyword evidence="5" id="KW-0862">Zinc</keyword>
<comment type="subcellular location">
    <subcellularLocation>
        <location evidence="1">Nucleus</location>
    </subcellularLocation>
</comment>
<reference evidence="11 12" key="1">
    <citation type="submission" date="2023-11" db="EMBL/GenBank/DDBJ databases">
        <title>Halocaridina rubra genome assembly.</title>
        <authorList>
            <person name="Smith C."/>
        </authorList>
    </citation>
    <scope>NUCLEOTIDE SEQUENCE [LARGE SCALE GENOMIC DNA]</scope>
    <source>
        <strain evidence="11">EP-1</strain>
        <tissue evidence="11">Whole</tissue>
    </source>
</reference>
<dbReference type="InterPro" id="IPR036236">
    <property type="entry name" value="Znf_C2H2_sf"/>
</dbReference>
<feature type="domain" description="C2H2-type" evidence="10">
    <location>
        <begin position="99"/>
        <end position="126"/>
    </location>
</feature>
<protein>
    <recommendedName>
        <fullName evidence="10">C2H2-type domain-containing protein</fullName>
    </recommendedName>
</protein>
<keyword evidence="3" id="KW-0677">Repeat</keyword>
<evidence type="ECO:0000256" key="7">
    <source>
        <dbReference type="ARBA" id="ARBA00023163"/>
    </source>
</evidence>
<proteinExistence type="predicted"/>
<keyword evidence="2" id="KW-0479">Metal-binding</keyword>
<feature type="domain" description="C2H2-type" evidence="10">
    <location>
        <begin position="20"/>
        <end position="47"/>
    </location>
</feature>
<evidence type="ECO:0000313" key="12">
    <source>
        <dbReference type="Proteomes" id="UP001381693"/>
    </source>
</evidence>
<dbReference type="PANTHER" id="PTHR24394">
    <property type="entry name" value="ZINC FINGER PROTEIN"/>
    <property type="match status" value="1"/>
</dbReference>
<name>A0AAN8XH28_HALRR</name>
<evidence type="ECO:0000256" key="5">
    <source>
        <dbReference type="ARBA" id="ARBA00022833"/>
    </source>
</evidence>
<evidence type="ECO:0000256" key="2">
    <source>
        <dbReference type="ARBA" id="ARBA00022723"/>
    </source>
</evidence>
<gene>
    <name evidence="11" type="ORF">SK128_022404</name>
</gene>
<evidence type="ECO:0000259" key="10">
    <source>
        <dbReference type="PROSITE" id="PS50157"/>
    </source>
</evidence>
<keyword evidence="7" id="KW-0804">Transcription</keyword>
<dbReference type="GO" id="GO:0005634">
    <property type="term" value="C:nucleus"/>
    <property type="evidence" value="ECO:0007669"/>
    <property type="project" value="UniProtKB-SubCell"/>
</dbReference>
<dbReference type="SUPFAM" id="SSF57667">
    <property type="entry name" value="beta-beta-alpha zinc fingers"/>
    <property type="match status" value="3"/>
</dbReference>
<dbReference type="PROSITE" id="PS50157">
    <property type="entry name" value="ZINC_FINGER_C2H2_2"/>
    <property type="match status" value="4"/>
</dbReference>
<dbReference type="SMART" id="SM00355">
    <property type="entry name" value="ZnF_C2H2"/>
    <property type="match status" value="5"/>
</dbReference>
<evidence type="ECO:0000256" key="6">
    <source>
        <dbReference type="ARBA" id="ARBA00023015"/>
    </source>
</evidence>
<evidence type="ECO:0000256" key="1">
    <source>
        <dbReference type="ARBA" id="ARBA00004123"/>
    </source>
</evidence>
<sequence length="233" mass="27112">MDSRILNWNHASSQRGSKTHACPHCSYVTMYRTHFIEHYRIHTGEKPFSCHYCQYRTAVKSNLKKHVWLHNSNSGDAADRTPVLRGTSLAPYKKSTKIHRCPYCSYHSSRRSNFLEHYRTHTGEKPFACTLCSYRTGVKTEDDKGKTSAVHKSQEPILIHLPNQRPSRVYKCPWCTYARPTKSHVVEHYRTHTGERPYSCSVCSFRATTKGNLKKHERTHDKPARIRYDNISS</sequence>
<keyword evidence="8" id="KW-0539">Nucleus</keyword>
<dbReference type="GO" id="GO:0008270">
    <property type="term" value="F:zinc ion binding"/>
    <property type="evidence" value="ECO:0007669"/>
    <property type="project" value="UniProtKB-KW"/>
</dbReference>
<dbReference type="Gene3D" id="3.30.160.60">
    <property type="entry name" value="Classic Zinc Finger"/>
    <property type="match status" value="5"/>
</dbReference>
<feature type="domain" description="C2H2-type" evidence="10">
    <location>
        <begin position="198"/>
        <end position="225"/>
    </location>
</feature>
<evidence type="ECO:0000256" key="4">
    <source>
        <dbReference type="ARBA" id="ARBA00022771"/>
    </source>
</evidence>
<dbReference type="InterPro" id="IPR013087">
    <property type="entry name" value="Znf_C2H2_type"/>
</dbReference>
<dbReference type="FunFam" id="3.30.160.60:FF:000130">
    <property type="entry name" value="Spalt-like transcription factor 4"/>
    <property type="match status" value="1"/>
</dbReference>
<dbReference type="PANTHER" id="PTHR24394:SF29">
    <property type="entry name" value="MYONEURIN"/>
    <property type="match status" value="1"/>
</dbReference>
<evidence type="ECO:0000256" key="9">
    <source>
        <dbReference type="PROSITE-ProRule" id="PRU00042"/>
    </source>
</evidence>
<comment type="caution">
    <text evidence="11">The sequence shown here is derived from an EMBL/GenBank/DDBJ whole genome shotgun (WGS) entry which is preliminary data.</text>
</comment>
<dbReference type="Pfam" id="PF00096">
    <property type="entry name" value="zf-C2H2"/>
    <property type="match status" value="1"/>
</dbReference>
<accession>A0AAN8XH28</accession>
<evidence type="ECO:0000256" key="8">
    <source>
        <dbReference type="ARBA" id="ARBA00023242"/>
    </source>
</evidence>
<keyword evidence="12" id="KW-1185">Reference proteome</keyword>
<dbReference type="Proteomes" id="UP001381693">
    <property type="component" value="Unassembled WGS sequence"/>
</dbReference>
<dbReference type="AlphaFoldDB" id="A0AAN8XH28"/>
<dbReference type="GO" id="GO:0000981">
    <property type="term" value="F:DNA-binding transcription factor activity, RNA polymerase II-specific"/>
    <property type="evidence" value="ECO:0007669"/>
    <property type="project" value="TreeGrafter"/>
</dbReference>
<keyword evidence="4 9" id="KW-0863">Zinc-finger</keyword>